<dbReference type="EMBL" id="CYZR01000002">
    <property type="protein sequence ID" value="CUN62913.1"/>
    <property type="molecule type" value="Genomic_DNA"/>
</dbReference>
<reference evidence="10 11" key="1">
    <citation type="submission" date="2015-09" db="EMBL/GenBank/DDBJ databases">
        <authorList>
            <consortium name="Pathogen Informatics"/>
            <person name="Wu L."/>
            <person name="Ma J."/>
        </authorList>
    </citation>
    <scope>NUCLEOTIDE SEQUENCE [LARGE SCALE GENOMIC DNA]</scope>
    <source>
        <strain evidence="10 11">2789STDY5834858</strain>
    </source>
</reference>
<protein>
    <submittedName>
        <fullName evidence="10">Arsenic efflux pump protein</fullName>
    </submittedName>
</protein>
<dbReference type="InterPro" id="IPR004680">
    <property type="entry name" value="Cit_transptr-like_dom"/>
</dbReference>
<accession>A0ABP2AN38</accession>
<keyword evidence="7 8" id="KW-0472">Membrane</keyword>
<comment type="caution">
    <text evidence="10">The sequence shown here is derived from an EMBL/GenBank/DDBJ whole genome shotgun (WGS) entry which is preliminary data.</text>
</comment>
<feature type="transmembrane region" description="Helical" evidence="8">
    <location>
        <begin position="357"/>
        <end position="381"/>
    </location>
</feature>
<feature type="transmembrane region" description="Helical" evidence="8">
    <location>
        <begin position="246"/>
        <end position="262"/>
    </location>
</feature>
<dbReference type="InterPro" id="IPR051475">
    <property type="entry name" value="Diverse_Ion_Transporter"/>
</dbReference>
<dbReference type="PRINTS" id="PR00758">
    <property type="entry name" value="ARSENICPUMP"/>
</dbReference>
<dbReference type="Pfam" id="PF03600">
    <property type="entry name" value="CitMHS"/>
    <property type="match status" value="1"/>
</dbReference>
<comment type="similarity">
    <text evidence="2">Belongs to the CitM (TC 2.A.11) transporter family.</text>
</comment>
<evidence type="ECO:0000259" key="9">
    <source>
        <dbReference type="Pfam" id="PF03600"/>
    </source>
</evidence>
<evidence type="ECO:0000313" key="10">
    <source>
        <dbReference type="EMBL" id="CUN62913.1"/>
    </source>
</evidence>
<feature type="transmembrane region" description="Helical" evidence="8">
    <location>
        <begin position="7"/>
        <end position="40"/>
    </location>
</feature>
<gene>
    <name evidence="10" type="primary">arsB</name>
    <name evidence="10" type="ORF">ERS852473_00677</name>
</gene>
<feature type="transmembrane region" description="Helical" evidence="8">
    <location>
        <begin position="177"/>
        <end position="195"/>
    </location>
</feature>
<name>A0ABP2AN38_SARVE</name>
<evidence type="ECO:0000256" key="8">
    <source>
        <dbReference type="SAM" id="Phobius"/>
    </source>
</evidence>
<keyword evidence="3" id="KW-0813">Transport</keyword>
<evidence type="ECO:0000256" key="1">
    <source>
        <dbReference type="ARBA" id="ARBA00004651"/>
    </source>
</evidence>
<keyword evidence="11" id="KW-1185">Reference proteome</keyword>
<feature type="transmembrane region" description="Helical" evidence="8">
    <location>
        <begin position="91"/>
        <end position="109"/>
    </location>
</feature>
<comment type="subcellular location">
    <subcellularLocation>
        <location evidence="1">Cell membrane</location>
        <topology evidence="1">Multi-pass membrane protein</topology>
    </subcellularLocation>
</comment>
<evidence type="ECO:0000256" key="5">
    <source>
        <dbReference type="ARBA" id="ARBA00022692"/>
    </source>
</evidence>
<dbReference type="CDD" id="cd01116">
    <property type="entry name" value="P_permease"/>
    <property type="match status" value="1"/>
</dbReference>
<dbReference type="RefSeq" id="WP_055257644.1">
    <property type="nucleotide sequence ID" value="NZ_CABIXL010000002.1"/>
</dbReference>
<organism evidence="10 11">
    <name type="scientific">Sarcina ventriculi</name>
    <name type="common">Clostridium ventriculi</name>
    <dbReference type="NCBI Taxonomy" id="1267"/>
    <lineage>
        <taxon>Bacteria</taxon>
        <taxon>Bacillati</taxon>
        <taxon>Bacillota</taxon>
        <taxon>Clostridia</taxon>
        <taxon>Eubacteriales</taxon>
        <taxon>Clostridiaceae</taxon>
        <taxon>Sarcina</taxon>
    </lineage>
</organism>
<feature type="transmembrane region" description="Helical" evidence="8">
    <location>
        <begin position="52"/>
        <end position="70"/>
    </location>
</feature>
<proteinExistence type="inferred from homology"/>
<feature type="transmembrane region" description="Helical" evidence="8">
    <location>
        <begin position="223"/>
        <end position="240"/>
    </location>
</feature>
<feature type="domain" description="Citrate transporter-like" evidence="9">
    <location>
        <begin position="16"/>
        <end position="364"/>
    </location>
</feature>
<dbReference type="PANTHER" id="PTHR43568">
    <property type="entry name" value="P PROTEIN"/>
    <property type="match status" value="1"/>
</dbReference>
<keyword evidence="5 8" id="KW-0812">Transmembrane</keyword>
<evidence type="ECO:0000256" key="7">
    <source>
        <dbReference type="ARBA" id="ARBA00023136"/>
    </source>
</evidence>
<feature type="transmembrane region" description="Helical" evidence="8">
    <location>
        <begin position="274"/>
        <end position="292"/>
    </location>
</feature>
<evidence type="ECO:0000256" key="4">
    <source>
        <dbReference type="ARBA" id="ARBA00022475"/>
    </source>
</evidence>
<keyword evidence="4" id="KW-1003">Cell membrane</keyword>
<feature type="transmembrane region" description="Helical" evidence="8">
    <location>
        <begin position="312"/>
        <end position="345"/>
    </location>
</feature>
<keyword evidence="6 8" id="KW-1133">Transmembrane helix</keyword>
<evidence type="ECO:0000256" key="2">
    <source>
        <dbReference type="ARBA" id="ARBA00009843"/>
    </source>
</evidence>
<evidence type="ECO:0000256" key="6">
    <source>
        <dbReference type="ARBA" id="ARBA00022989"/>
    </source>
</evidence>
<sequence>MDQQQILALIIFGITIIAIILDVFDTTVLALLGAAAMIFFKVIPIDNVMGYVSFNTLEVLVGMMLIVAVLKETGIFEFMATFTAKACRGNTFKILICLGIITAVFSAILDNVTTVLLMGPVTFYVTKKLKVNPIPFIMIEIFSSNIGGTATLIGDPPNIMIGSASGLDFLSFIQNQLPIVIIILIVTMLLIYLNYKKKLNVKEEDVQEIMKLNPKEFITDKPLLIKGLIILIIVILGFIFEKQLGIESGIIAIIGACILLIVSKKKMSKVINDVEWTTILFFFGLFILVGGLEETGIIKMLANFVLTYGHGNIILIMLMLLWISAIVSAFLDNIPFVATIIPLIITLGDSGINTIPLWWAVSLGACLGGNGSIIGASANVILSKISEKNGYKISFLQYLKIGFPLMIISIVLSTAYLMIKY</sequence>
<feature type="transmembrane region" description="Helical" evidence="8">
    <location>
        <begin position="401"/>
        <end position="419"/>
    </location>
</feature>
<evidence type="ECO:0000313" key="11">
    <source>
        <dbReference type="Proteomes" id="UP000095488"/>
    </source>
</evidence>
<evidence type="ECO:0000256" key="3">
    <source>
        <dbReference type="ARBA" id="ARBA00022448"/>
    </source>
</evidence>
<dbReference type="Proteomes" id="UP000095488">
    <property type="component" value="Unassembled WGS sequence"/>
</dbReference>
<dbReference type="PANTHER" id="PTHR43568:SF1">
    <property type="entry name" value="P PROTEIN"/>
    <property type="match status" value="1"/>
</dbReference>
<dbReference type="InterPro" id="IPR000802">
    <property type="entry name" value="Arsenical_pump_ArsB"/>
</dbReference>